<comment type="caution">
    <text evidence="1">The sequence shown here is derived from an EMBL/GenBank/DDBJ whole genome shotgun (WGS) entry which is preliminary data.</text>
</comment>
<feature type="non-terminal residue" evidence="1">
    <location>
        <position position="1"/>
    </location>
</feature>
<gene>
    <name evidence="1" type="ORF">PACLA_8A064483</name>
</gene>
<name>A0A7D9I7T6_PARCT</name>
<accession>A0A7D9I7T6</accession>
<dbReference type="SUPFAM" id="SSF57756">
    <property type="entry name" value="Retrovirus zinc finger-like domains"/>
    <property type="match status" value="1"/>
</dbReference>
<reference evidence="1" key="1">
    <citation type="submission" date="2020-04" db="EMBL/GenBank/DDBJ databases">
        <authorList>
            <person name="Alioto T."/>
            <person name="Alioto T."/>
            <person name="Gomez Garrido J."/>
        </authorList>
    </citation>
    <scope>NUCLEOTIDE SEQUENCE</scope>
    <source>
        <strain evidence="1">A484AB</strain>
    </source>
</reference>
<organism evidence="1 2">
    <name type="scientific">Paramuricea clavata</name>
    <name type="common">Red gorgonian</name>
    <name type="synonym">Violescent sea-whip</name>
    <dbReference type="NCBI Taxonomy" id="317549"/>
    <lineage>
        <taxon>Eukaryota</taxon>
        <taxon>Metazoa</taxon>
        <taxon>Cnidaria</taxon>
        <taxon>Anthozoa</taxon>
        <taxon>Octocorallia</taxon>
        <taxon>Malacalcyonacea</taxon>
        <taxon>Plexauridae</taxon>
        <taxon>Paramuricea</taxon>
    </lineage>
</organism>
<dbReference type="EMBL" id="CACRXK020003551">
    <property type="protein sequence ID" value="CAB3999265.1"/>
    <property type="molecule type" value="Genomic_DNA"/>
</dbReference>
<dbReference type="OrthoDB" id="6377591at2759"/>
<dbReference type="GO" id="GO:0003676">
    <property type="term" value="F:nucleic acid binding"/>
    <property type="evidence" value="ECO:0007669"/>
    <property type="project" value="InterPro"/>
</dbReference>
<sequence>DVQQIARPLEAIDIQAKRMEFLSSTSKKINQIQKKQRYASGSKDGPRRKPDLCFRCGGEGHNACDKCCPAKSATCRKCQNVGHFAAVCNLKVNT</sequence>
<keyword evidence="2" id="KW-1185">Reference proteome</keyword>
<dbReference type="AlphaFoldDB" id="A0A7D9I7T6"/>
<dbReference type="InterPro" id="IPR036875">
    <property type="entry name" value="Znf_CCHC_sf"/>
</dbReference>
<dbReference type="Gene3D" id="4.10.60.10">
    <property type="entry name" value="Zinc finger, CCHC-type"/>
    <property type="match status" value="1"/>
</dbReference>
<dbReference type="GO" id="GO:0008270">
    <property type="term" value="F:zinc ion binding"/>
    <property type="evidence" value="ECO:0007669"/>
    <property type="project" value="InterPro"/>
</dbReference>
<dbReference type="Proteomes" id="UP001152795">
    <property type="component" value="Unassembled WGS sequence"/>
</dbReference>
<protein>
    <submittedName>
        <fullName evidence="1">Transposon Tf2-9 poly</fullName>
    </submittedName>
</protein>
<proteinExistence type="predicted"/>
<evidence type="ECO:0000313" key="1">
    <source>
        <dbReference type="EMBL" id="CAB3999265.1"/>
    </source>
</evidence>
<evidence type="ECO:0000313" key="2">
    <source>
        <dbReference type="Proteomes" id="UP001152795"/>
    </source>
</evidence>